<proteinExistence type="predicted"/>
<dbReference type="EMBL" id="MBFT01000397">
    <property type="protein sequence ID" value="PVU91821.1"/>
    <property type="molecule type" value="Genomic_DNA"/>
</dbReference>
<evidence type="ECO:0000313" key="1">
    <source>
        <dbReference type="EMBL" id="PVU91821.1"/>
    </source>
</evidence>
<accession>A0A2T9YHL3</accession>
<protein>
    <submittedName>
        <fullName evidence="1">Uncharacterized protein</fullName>
    </submittedName>
</protein>
<dbReference type="STRING" id="61424.A0A2T9YHL3"/>
<name>A0A2T9YHL3_9FUNG</name>
<keyword evidence="2" id="KW-1185">Reference proteome</keyword>
<gene>
    <name evidence="1" type="ORF">BB559_003964</name>
</gene>
<dbReference type="Pfam" id="PF03357">
    <property type="entry name" value="Snf7"/>
    <property type="match status" value="1"/>
</dbReference>
<organism evidence="1 2">
    <name type="scientific">Furculomyces boomerangus</name>
    <dbReference type="NCBI Taxonomy" id="61424"/>
    <lineage>
        <taxon>Eukaryota</taxon>
        <taxon>Fungi</taxon>
        <taxon>Fungi incertae sedis</taxon>
        <taxon>Zoopagomycota</taxon>
        <taxon>Kickxellomycotina</taxon>
        <taxon>Harpellomycetes</taxon>
        <taxon>Harpellales</taxon>
        <taxon>Harpellaceae</taxon>
        <taxon>Furculomyces</taxon>
    </lineage>
</organism>
<comment type="caution">
    <text evidence="1">The sequence shown here is derived from an EMBL/GenBank/DDBJ whole genome shotgun (WGS) entry which is preliminary data.</text>
</comment>
<evidence type="ECO:0000313" key="2">
    <source>
        <dbReference type="Proteomes" id="UP000245699"/>
    </source>
</evidence>
<reference evidence="1 2" key="1">
    <citation type="journal article" date="2018" name="MBio">
        <title>Comparative Genomics Reveals the Core Gene Toolbox for the Fungus-Insect Symbiosis.</title>
        <authorList>
            <person name="Wang Y."/>
            <person name="Stata M."/>
            <person name="Wang W."/>
            <person name="Stajich J.E."/>
            <person name="White M.M."/>
            <person name="Moncalvo J.M."/>
        </authorList>
    </citation>
    <scope>NUCLEOTIDE SEQUENCE [LARGE SCALE GENOMIC DNA]</scope>
    <source>
        <strain evidence="1 2">AUS-77-4</strain>
    </source>
</reference>
<dbReference type="PANTHER" id="PTHR10476">
    <property type="entry name" value="CHARGED MULTIVESICULAR BODY PROTEIN"/>
    <property type="match status" value="1"/>
</dbReference>
<dbReference type="Gene3D" id="6.10.140.1230">
    <property type="match status" value="1"/>
</dbReference>
<dbReference type="InterPro" id="IPR005024">
    <property type="entry name" value="Snf7_fam"/>
</dbReference>
<dbReference type="Proteomes" id="UP000245699">
    <property type="component" value="Unassembled WGS sequence"/>
</dbReference>
<dbReference type="GO" id="GO:0007034">
    <property type="term" value="P:vacuolar transport"/>
    <property type="evidence" value="ECO:0007669"/>
    <property type="project" value="InterPro"/>
</dbReference>
<dbReference type="AlphaFoldDB" id="A0A2T9YHL3"/>
<dbReference type="OrthoDB" id="10252926at2759"/>
<sequence length="221" mass="25121">MFEYFFGKRKTPQEMLREHQRFLNRSIRELDRERGKLELQEKKTISELKAMAKTGNMSACKVMAKDLVRTRKHVQKFYGMRTSLQGVSLRIQTLSSNQQMAQSMMGATKAMKAMNSSMNLPGLQKILMEFEKQSEIMDMKEDIMGDVIDDSMISDSEDEEEETEQVVQQVLDEIGIQLNHSLASAPTAVGAADKASNAEMSSETITADQLLQQRLNSLRKD</sequence>